<dbReference type="Pfam" id="PF14634">
    <property type="entry name" value="zf-RING_5"/>
    <property type="match status" value="1"/>
</dbReference>
<dbReference type="PANTHER" id="PTHR22663">
    <property type="entry name" value="RING FINGER PROTEIN NARYA-RELATED"/>
    <property type="match status" value="1"/>
</dbReference>
<evidence type="ECO:0000256" key="4">
    <source>
        <dbReference type="ARBA" id="ARBA00023254"/>
    </source>
</evidence>
<dbReference type="OrthoDB" id="2535391at2759"/>
<name>A0A016ST06_9BILA</name>
<keyword evidence="10" id="KW-1185">Reference proteome</keyword>
<feature type="transmembrane region" description="Helical" evidence="7">
    <location>
        <begin position="25"/>
        <end position="49"/>
    </location>
</feature>
<feature type="domain" description="RING-type" evidence="8">
    <location>
        <begin position="62"/>
        <end position="105"/>
    </location>
</feature>
<dbReference type="EMBL" id="JARK01001517">
    <property type="protein sequence ID" value="EYB93521.1"/>
    <property type="molecule type" value="Genomic_DNA"/>
</dbReference>
<protein>
    <recommendedName>
        <fullName evidence="8">RING-type domain-containing protein</fullName>
    </recommendedName>
</protein>
<accession>A0A016ST06</accession>
<dbReference type="InterPro" id="IPR013083">
    <property type="entry name" value="Znf_RING/FYVE/PHD"/>
</dbReference>
<dbReference type="PANTHER" id="PTHR22663:SF17">
    <property type="entry name" value="RING FINGER PROTEIN NARYA-RELATED"/>
    <property type="match status" value="1"/>
</dbReference>
<evidence type="ECO:0000256" key="5">
    <source>
        <dbReference type="PROSITE-ProRule" id="PRU00175"/>
    </source>
</evidence>
<organism evidence="9 10">
    <name type="scientific">Ancylostoma ceylanicum</name>
    <dbReference type="NCBI Taxonomy" id="53326"/>
    <lineage>
        <taxon>Eukaryota</taxon>
        <taxon>Metazoa</taxon>
        <taxon>Ecdysozoa</taxon>
        <taxon>Nematoda</taxon>
        <taxon>Chromadorea</taxon>
        <taxon>Rhabditida</taxon>
        <taxon>Rhabditina</taxon>
        <taxon>Rhabditomorpha</taxon>
        <taxon>Strongyloidea</taxon>
        <taxon>Ancylostomatidae</taxon>
        <taxon>Ancylostomatinae</taxon>
        <taxon>Ancylostoma</taxon>
    </lineage>
</organism>
<evidence type="ECO:0000259" key="8">
    <source>
        <dbReference type="PROSITE" id="PS50089"/>
    </source>
</evidence>
<dbReference type="Gene3D" id="3.30.40.10">
    <property type="entry name" value="Zinc/RING finger domain, C3HC4 (zinc finger)"/>
    <property type="match status" value="1"/>
</dbReference>
<keyword evidence="1" id="KW-0479">Metal-binding</keyword>
<evidence type="ECO:0000256" key="2">
    <source>
        <dbReference type="ARBA" id="ARBA00022771"/>
    </source>
</evidence>
<dbReference type="InterPro" id="IPR042123">
    <property type="entry name" value="Zip3/RNF212-like"/>
</dbReference>
<dbReference type="GO" id="GO:0008270">
    <property type="term" value="F:zinc ion binding"/>
    <property type="evidence" value="ECO:0007669"/>
    <property type="project" value="UniProtKB-KW"/>
</dbReference>
<dbReference type="PROSITE" id="PS00518">
    <property type="entry name" value="ZF_RING_1"/>
    <property type="match status" value="1"/>
</dbReference>
<dbReference type="GO" id="GO:0007129">
    <property type="term" value="P:homologous chromosome pairing at meiosis"/>
    <property type="evidence" value="ECO:0007669"/>
    <property type="project" value="TreeGrafter"/>
</dbReference>
<evidence type="ECO:0000256" key="7">
    <source>
        <dbReference type="SAM" id="Phobius"/>
    </source>
</evidence>
<dbReference type="GO" id="GO:0000795">
    <property type="term" value="C:synaptonemal complex"/>
    <property type="evidence" value="ECO:0007669"/>
    <property type="project" value="InterPro"/>
</dbReference>
<keyword evidence="2 5" id="KW-0863">Zinc-finger</keyword>
<dbReference type="InterPro" id="IPR017907">
    <property type="entry name" value="Znf_RING_CS"/>
</dbReference>
<comment type="caution">
    <text evidence="9">The sequence shown here is derived from an EMBL/GenBank/DDBJ whole genome shotgun (WGS) entry which is preliminary data.</text>
</comment>
<keyword evidence="7" id="KW-0812">Transmembrane</keyword>
<dbReference type="GO" id="GO:0016925">
    <property type="term" value="P:protein sumoylation"/>
    <property type="evidence" value="ECO:0007669"/>
    <property type="project" value="TreeGrafter"/>
</dbReference>
<dbReference type="STRING" id="53326.A0A016ST06"/>
<evidence type="ECO:0000256" key="3">
    <source>
        <dbReference type="ARBA" id="ARBA00022833"/>
    </source>
</evidence>
<feature type="coiled-coil region" evidence="6">
    <location>
        <begin position="154"/>
        <end position="219"/>
    </location>
</feature>
<proteinExistence type="predicted"/>
<dbReference type="InterPro" id="IPR001841">
    <property type="entry name" value="Znf_RING"/>
</dbReference>
<reference evidence="10" key="1">
    <citation type="journal article" date="2015" name="Nat. Genet.">
        <title>The genome and transcriptome of the zoonotic hookworm Ancylostoma ceylanicum identify infection-specific gene families.</title>
        <authorList>
            <person name="Schwarz E.M."/>
            <person name="Hu Y."/>
            <person name="Antoshechkin I."/>
            <person name="Miller M.M."/>
            <person name="Sternberg P.W."/>
            <person name="Aroian R.V."/>
        </authorList>
    </citation>
    <scope>NUCLEOTIDE SEQUENCE</scope>
    <source>
        <strain evidence="10">HY135</strain>
    </source>
</reference>
<dbReference type="GO" id="GO:0019789">
    <property type="term" value="F:SUMO transferase activity"/>
    <property type="evidence" value="ECO:0007669"/>
    <property type="project" value="InterPro"/>
</dbReference>
<dbReference type="AlphaFoldDB" id="A0A016ST06"/>
<keyword evidence="7" id="KW-1133">Transmembrane helix</keyword>
<keyword evidence="4" id="KW-0469">Meiosis</keyword>
<dbReference type="SUPFAM" id="SSF57850">
    <property type="entry name" value="RING/U-box"/>
    <property type="match status" value="1"/>
</dbReference>
<dbReference type="Proteomes" id="UP000024635">
    <property type="component" value="Unassembled WGS sequence"/>
</dbReference>
<evidence type="ECO:0000313" key="9">
    <source>
        <dbReference type="EMBL" id="EYB93521.1"/>
    </source>
</evidence>
<evidence type="ECO:0000256" key="6">
    <source>
        <dbReference type="SAM" id="Coils"/>
    </source>
</evidence>
<keyword evidence="3" id="KW-0862">Zinc</keyword>
<evidence type="ECO:0000256" key="1">
    <source>
        <dbReference type="ARBA" id="ARBA00022723"/>
    </source>
</evidence>
<gene>
    <name evidence="9" type="primary">Acey_s0181.g856</name>
    <name evidence="9" type="synonym">Acey-zhp-3</name>
    <name evidence="9" type="ORF">Y032_0181g856</name>
</gene>
<sequence length="274" mass="31288">MRGKSAAMEMIPDASMGQTLASSDYIGAACLGFWVVIAFGVLFLGWFGIRPRKVFMTDFMHCNCCYVLPSAQTAPKYFLTNCYHLLCQACLQKATGNPVLCPVCNYEMRSIEINSAMDPKLQELFKPPKKLIQEKMAALKRKYDFQQMLVNSLLGHLKKQREKLNQLMKFCQRQTQFTKEQAKEMEELKEWVRTAEIKMKEGENEKISLKKEIEDMKKLSKSELQAAVDKRWDRGAAFLGRDTRANMQGPCVSAQERRAAVPHLVYGCLEFAVA</sequence>
<evidence type="ECO:0000313" key="10">
    <source>
        <dbReference type="Proteomes" id="UP000024635"/>
    </source>
</evidence>
<keyword evidence="6" id="KW-0175">Coiled coil</keyword>
<dbReference type="PROSITE" id="PS50089">
    <property type="entry name" value="ZF_RING_2"/>
    <property type="match status" value="1"/>
</dbReference>
<keyword evidence="7" id="KW-0472">Membrane</keyword>
<dbReference type="GO" id="GO:0007131">
    <property type="term" value="P:reciprocal meiotic recombination"/>
    <property type="evidence" value="ECO:0007669"/>
    <property type="project" value="InterPro"/>
</dbReference>